<dbReference type="InterPro" id="IPR027417">
    <property type="entry name" value="P-loop_NTPase"/>
</dbReference>
<comment type="caution">
    <text evidence="12">The sequence shown here is derived from an EMBL/GenBank/DDBJ whole genome shotgun (WGS) entry which is preliminary data.</text>
</comment>
<dbReference type="GO" id="GO:0004386">
    <property type="term" value="F:helicase activity"/>
    <property type="evidence" value="ECO:0007669"/>
    <property type="project" value="UniProtKB-KW"/>
</dbReference>
<dbReference type="Gene3D" id="3.90.320.10">
    <property type="match status" value="1"/>
</dbReference>
<dbReference type="GO" id="GO:0006310">
    <property type="term" value="P:DNA recombination"/>
    <property type="evidence" value="ECO:0007669"/>
    <property type="project" value="TreeGrafter"/>
</dbReference>
<dbReference type="AlphaFoldDB" id="A0A9J6QXJ3"/>
<evidence type="ECO:0000256" key="6">
    <source>
        <dbReference type="ARBA" id="ARBA00022839"/>
    </source>
</evidence>
<evidence type="ECO:0000256" key="3">
    <source>
        <dbReference type="ARBA" id="ARBA00022763"/>
    </source>
</evidence>
<dbReference type="SUPFAM" id="SSF52980">
    <property type="entry name" value="Restriction endonuclease-like"/>
    <property type="match status" value="1"/>
</dbReference>
<evidence type="ECO:0000256" key="5">
    <source>
        <dbReference type="ARBA" id="ARBA00022806"/>
    </source>
</evidence>
<dbReference type="RefSeq" id="WP_148396801.1">
    <property type="nucleotide sequence ID" value="NZ_JAOSHN010000008.1"/>
</dbReference>
<evidence type="ECO:0000256" key="4">
    <source>
        <dbReference type="ARBA" id="ARBA00022801"/>
    </source>
</evidence>
<feature type="domain" description="PD-(D/E)XK endonuclease-like" evidence="10">
    <location>
        <begin position="747"/>
        <end position="1088"/>
    </location>
</feature>
<keyword evidence="1" id="KW-0540">Nuclease</keyword>
<dbReference type="GO" id="GO:0005524">
    <property type="term" value="F:ATP binding"/>
    <property type="evidence" value="ECO:0007669"/>
    <property type="project" value="UniProtKB-KW"/>
</dbReference>
<dbReference type="InterPro" id="IPR011335">
    <property type="entry name" value="Restrct_endonuc-II-like"/>
</dbReference>
<dbReference type="InterPro" id="IPR049035">
    <property type="entry name" value="ADDB_N"/>
</dbReference>
<gene>
    <name evidence="12" type="ORF">OBO34_17960</name>
</gene>
<protein>
    <submittedName>
        <fullName evidence="12">PD-(D/E)XK nuclease family protein</fullName>
    </submittedName>
</protein>
<dbReference type="GO" id="GO:0004527">
    <property type="term" value="F:exonuclease activity"/>
    <property type="evidence" value="ECO:0007669"/>
    <property type="project" value="UniProtKB-KW"/>
</dbReference>
<dbReference type="PANTHER" id="PTHR30591">
    <property type="entry name" value="RECBCD ENZYME SUBUNIT RECC"/>
    <property type="match status" value="1"/>
</dbReference>
<dbReference type="EMBL" id="JAOSHN010000008">
    <property type="protein sequence ID" value="MCU7380220.1"/>
    <property type="molecule type" value="Genomic_DNA"/>
</dbReference>
<dbReference type="SUPFAM" id="SSF52540">
    <property type="entry name" value="P-loop containing nucleoside triphosphate hydrolases"/>
    <property type="match status" value="1"/>
</dbReference>
<dbReference type="Gene3D" id="3.40.50.300">
    <property type="entry name" value="P-loop containing nucleotide triphosphate hydrolases"/>
    <property type="match status" value="3"/>
</dbReference>
<evidence type="ECO:0000256" key="8">
    <source>
        <dbReference type="ARBA" id="ARBA00023125"/>
    </source>
</evidence>
<evidence type="ECO:0000313" key="13">
    <source>
        <dbReference type="Proteomes" id="UP001065549"/>
    </source>
</evidence>
<keyword evidence="5" id="KW-0347">Helicase</keyword>
<evidence type="ECO:0000256" key="2">
    <source>
        <dbReference type="ARBA" id="ARBA00022741"/>
    </source>
</evidence>
<proteinExistence type="predicted"/>
<keyword evidence="2" id="KW-0547">Nucleotide-binding</keyword>
<keyword evidence="6" id="KW-0269">Exonuclease</keyword>
<feature type="domain" description="ATP-dependent helicase/deoxyribonuclease subunit B N-terminal" evidence="11">
    <location>
        <begin position="6"/>
        <end position="275"/>
    </location>
</feature>
<dbReference type="InterPro" id="IPR011604">
    <property type="entry name" value="PDDEXK-like_dom_sf"/>
</dbReference>
<keyword evidence="9" id="KW-0234">DNA repair</keyword>
<organism evidence="12 13">
    <name type="scientific">Hominibacterium faecale</name>
    <dbReference type="NCBI Taxonomy" id="2839743"/>
    <lineage>
        <taxon>Bacteria</taxon>
        <taxon>Bacillati</taxon>
        <taxon>Bacillota</taxon>
        <taxon>Clostridia</taxon>
        <taxon>Peptostreptococcales</taxon>
        <taxon>Anaerovoracaceae</taxon>
        <taxon>Hominibacterium</taxon>
    </lineage>
</organism>
<keyword evidence="4" id="KW-0378">Hydrolase</keyword>
<keyword evidence="8" id="KW-0238">DNA-binding</keyword>
<evidence type="ECO:0000259" key="10">
    <source>
        <dbReference type="Pfam" id="PF12705"/>
    </source>
</evidence>
<dbReference type="PANTHER" id="PTHR30591:SF1">
    <property type="entry name" value="RECBCD ENZYME SUBUNIT RECC"/>
    <property type="match status" value="1"/>
</dbReference>
<evidence type="ECO:0000256" key="9">
    <source>
        <dbReference type="ARBA" id="ARBA00023204"/>
    </source>
</evidence>
<dbReference type="InterPro" id="IPR038726">
    <property type="entry name" value="PDDEXK_AddAB-type"/>
</dbReference>
<dbReference type="Pfam" id="PF12705">
    <property type="entry name" value="PDDEXK_1"/>
    <property type="match status" value="1"/>
</dbReference>
<reference evidence="12" key="1">
    <citation type="submission" date="2022-09" db="EMBL/GenBank/DDBJ databases">
        <title>Culturomic study of gut microbiota in children with autism spectrum disorder.</title>
        <authorList>
            <person name="Efimov B.A."/>
            <person name="Chaplin A.V."/>
            <person name="Sokolova S.R."/>
            <person name="Pikina A.P."/>
            <person name="Korzhanova M."/>
            <person name="Belova V."/>
            <person name="Korostin D."/>
        </authorList>
    </citation>
    <scope>NUCLEOTIDE SEQUENCE</scope>
    <source>
        <strain evidence="12">ASD5510</strain>
    </source>
</reference>
<dbReference type="GO" id="GO:0003677">
    <property type="term" value="F:DNA binding"/>
    <property type="evidence" value="ECO:0007669"/>
    <property type="project" value="UniProtKB-KW"/>
</dbReference>
<name>A0A9J6QXJ3_9FIRM</name>
<keyword evidence="7" id="KW-0067">ATP-binding</keyword>
<accession>A0A9J6QXJ3</accession>
<evidence type="ECO:0000259" key="11">
    <source>
        <dbReference type="Pfam" id="PF21445"/>
    </source>
</evidence>
<evidence type="ECO:0000313" key="12">
    <source>
        <dbReference type="EMBL" id="MCU7380220.1"/>
    </source>
</evidence>
<evidence type="ECO:0000256" key="1">
    <source>
        <dbReference type="ARBA" id="ARBA00022722"/>
    </source>
</evidence>
<keyword evidence="3" id="KW-0227">DNA damage</keyword>
<sequence>MLHIYYGREQINKDKFIFDSIKGKTLLLVPDQFTLQAERDAFFYLGARGLMDLEVVSISRLGLKVLAETGGGRTALIDKYGRHMLLTKILTERREELEIYRGLEKKQSFIEMVNNFISELKQYGTTPQELEAIAQGLGEDTFLRKKLKDIGLVFESYEAYIKGKYLDTEDYVSLYGQKITDSKKIGQSSVWVYGFDSFTPKNTEVIGQLMRTARDVNLVLTYGEGGRDSEIFGLPGTIIYKFCKMAEEAGIPWEKSPIPKTYAIEDKAPSILHLEHELYAIPSKAAGEHDGITLLRAANLYSEAESAAAEVLSLVRDQGMEYKDIILICNDMETRGAIVKRIFAQYGMELFLDKKQSILHNPASVFILSLLDISSKGYRSEDVFRLLKTGLTDLGWDEIEELENYARKFRIRGSKWKKPFTRGAGEYGQEALSRLEDSRIRFVSLIETFSEKFKQGSTVKERVRALYTYLAEDCGLPGKLEGMIGKQEEQGFLTAAEETAQVWGLVMDVLDQFVEIVGEETILAGSFGDIFKAGLESIEVGLLPPSADGLIMGTMQRTRSGHVKAMLILGANEGLLPASAPADSILSEDEKHYLAQQEIEICKVDEIRLQEEKLAIYKNLARPKTRLWISYSASDGDGRELKPSPIFNKLQSIYPGLEVETDLVSRGKPLELLQAEKAAVEHLTGALRRTMDSGELDPQWQSAIAWYRENRNLAQLEEGLFFTNEQEHISGDFVEALYKKEVPQEMTVSPSRLEQYSRCPFAHFVGYGLRPQEQRIYEMGGREIGDLYHTCLMEISRWLTDDGIPVNDPASRWMTVSKEECDKKIGSILSREALLYREGMLSSGSEEAYRTKRLHEICSEISWVLIDHVRRGSIRTIAFEQAFGRGRSIPPVIVETSQGDVFIEGKIDRVDLLDDGRVKVIDYKTGNETFRVHEAEKGFRLQLMLYLKAAQQKEREPAGVFYFLISEPSVSADAIKPEELGEKVEQEAKKACKMDGVMVDDPQVIRDIAGDFSGYSDVVPIRQTQKGFSGTGAGKLLDEETFLQLQEKVDETVSELCQELLSGNIAVKPKKSGQVSACTYCKYKGICQFDLAFEGCRYEII</sequence>
<dbReference type="GO" id="GO:0006281">
    <property type="term" value="P:DNA repair"/>
    <property type="evidence" value="ECO:0007669"/>
    <property type="project" value="UniProtKB-KW"/>
</dbReference>
<keyword evidence="13" id="KW-1185">Reference proteome</keyword>
<dbReference type="Proteomes" id="UP001065549">
    <property type="component" value="Unassembled WGS sequence"/>
</dbReference>
<dbReference type="Pfam" id="PF21445">
    <property type="entry name" value="ADDB_N"/>
    <property type="match status" value="1"/>
</dbReference>
<evidence type="ECO:0000256" key="7">
    <source>
        <dbReference type="ARBA" id="ARBA00022840"/>
    </source>
</evidence>